<evidence type="ECO:0008006" key="5">
    <source>
        <dbReference type="Google" id="ProtNLM"/>
    </source>
</evidence>
<evidence type="ECO:0000313" key="4">
    <source>
        <dbReference type="Proteomes" id="UP001501588"/>
    </source>
</evidence>
<feature type="chain" id="PRO_5046458138" description="DUF3106 domain-containing protein" evidence="2">
    <location>
        <begin position="21"/>
        <end position="118"/>
    </location>
</feature>
<keyword evidence="2" id="KW-0732">Signal</keyword>
<dbReference type="Proteomes" id="UP001501588">
    <property type="component" value="Unassembled WGS sequence"/>
</dbReference>
<feature type="region of interest" description="Disordered" evidence="1">
    <location>
        <begin position="20"/>
        <end position="118"/>
    </location>
</feature>
<reference evidence="3 4" key="1">
    <citation type="journal article" date="2019" name="Int. J. Syst. Evol. Microbiol.">
        <title>The Global Catalogue of Microorganisms (GCM) 10K type strain sequencing project: providing services to taxonomists for standard genome sequencing and annotation.</title>
        <authorList>
            <consortium name="The Broad Institute Genomics Platform"/>
            <consortium name="The Broad Institute Genome Sequencing Center for Infectious Disease"/>
            <person name="Wu L."/>
            <person name="Ma J."/>
        </authorList>
    </citation>
    <scope>NUCLEOTIDE SEQUENCE [LARGE SCALE GENOMIC DNA]</scope>
    <source>
        <strain evidence="3 4">JCM 9933</strain>
    </source>
</reference>
<evidence type="ECO:0000256" key="2">
    <source>
        <dbReference type="SAM" id="SignalP"/>
    </source>
</evidence>
<name>A0ABN1FTD2_9PROT</name>
<comment type="caution">
    <text evidence="3">The sequence shown here is derived from an EMBL/GenBank/DDBJ whole genome shotgun (WGS) entry which is preliminary data.</text>
</comment>
<feature type="signal peptide" evidence="2">
    <location>
        <begin position="1"/>
        <end position="20"/>
    </location>
</feature>
<proteinExistence type="predicted"/>
<protein>
    <recommendedName>
        <fullName evidence="5">DUF3106 domain-containing protein</fullName>
    </recommendedName>
</protein>
<accession>A0ABN1FTD2</accession>
<sequence>MNRRAFLCLVPLALPGIAAAQTAPSPPWLGSGPPRTQAERAERHRWMQQNWDALTPEQRQQAEERFRRGMGPRGPGAEEMQRRWQSMTPGQRRELMMGHRLGREPHGPGRGVRQRGPD</sequence>
<dbReference type="EMBL" id="BAAAFZ010000063">
    <property type="protein sequence ID" value="GAA0597435.1"/>
    <property type="molecule type" value="Genomic_DNA"/>
</dbReference>
<feature type="compositionally biased region" description="Basic and acidic residues" evidence="1">
    <location>
        <begin position="91"/>
        <end position="107"/>
    </location>
</feature>
<evidence type="ECO:0000256" key="1">
    <source>
        <dbReference type="SAM" id="MobiDB-lite"/>
    </source>
</evidence>
<evidence type="ECO:0000313" key="3">
    <source>
        <dbReference type="EMBL" id="GAA0597435.1"/>
    </source>
</evidence>
<dbReference type="RefSeq" id="WP_343897134.1">
    <property type="nucleotide sequence ID" value="NZ_BAAAFZ010000063.1"/>
</dbReference>
<gene>
    <name evidence="3" type="ORF">GCM10009416_39620</name>
</gene>
<keyword evidence="4" id="KW-1185">Reference proteome</keyword>
<organism evidence="3 4">
    <name type="scientific">Craurococcus roseus</name>
    <dbReference type="NCBI Taxonomy" id="77585"/>
    <lineage>
        <taxon>Bacteria</taxon>
        <taxon>Pseudomonadati</taxon>
        <taxon>Pseudomonadota</taxon>
        <taxon>Alphaproteobacteria</taxon>
        <taxon>Acetobacterales</taxon>
        <taxon>Acetobacteraceae</taxon>
        <taxon>Craurococcus</taxon>
    </lineage>
</organism>